<dbReference type="RefSeq" id="WP_106093653.1">
    <property type="nucleotide sequence ID" value="NZ_PVNL01000135.1"/>
</dbReference>
<dbReference type="InterPro" id="IPR002509">
    <property type="entry name" value="NODB_dom"/>
</dbReference>
<dbReference type="InterPro" id="IPR050248">
    <property type="entry name" value="Polysacc_deacetylase_ArnD"/>
</dbReference>
<reference evidence="2 3" key="1">
    <citation type="submission" date="2018-03" db="EMBL/GenBank/DDBJ databases">
        <title>Draft Genome Sequences of the Obligatory Marine Myxobacteria Enhygromyxa salina SWB007.</title>
        <authorList>
            <person name="Poehlein A."/>
            <person name="Moghaddam J.A."/>
            <person name="Harms H."/>
            <person name="Alanjari M."/>
            <person name="Koenig G.M."/>
            <person name="Daniel R."/>
            <person name="Schaeberle T.F."/>
        </authorList>
    </citation>
    <scope>NUCLEOTIDE SEQUENCE [LARGE SCALE GENOMIC DNA]</scope>
    <source>
        <strain evidence="2 3">SWB007</strain>
    </source>
</reference>
<proteinExistence type="predicted"/>
<evidence type="ECO:0000313" key="3">
    <source>
        <dbReference type="Proteomes" id="UP000238823"/>
    </source>
</evidence>
<dbReference type="EMBL" id="PVNL01000135">
    <property type="protein sequence ID" value="PRP96024.1"/>
    <property type="molecule type" value="Genomic_DNA"/>
</dbReference>
<evidence type="ECO:0000313" key="2">
    <source>
        <dbReference type="EMBL" id="PRP96024.1"/>
    </source>
</evidence>
<dbReference type="OrthoDB" id="9763050at2"/>
<protein>
    <submittedName>
        <fullName evidence="2">Peptidoglycan deacetylase</fullName>
        <ecNumber evidence="2">3.5.1.-</ecNumber>
    </submittedName>
</protein>
<keyword evidence="2" id="KW-0378">Hydrolase</keyword>
<dbReference type="SUPFAM" id="SSF88713">
    <property type="entry name" value="Glycoside hydrolase/deacetylase"/>
    <property type="match status" value="1"/>
</dbReference>
<dbReference type="PROSITE" id="PS51677">
    <property type="entry name" value="NODB"/>
    <property type="match status" value="1"/>
</dbReference>
<dbReference type="InterPro" id="IPR011330">
    <property type="entry name" value="Glyco_hydro/deAcase_b/a-brl"/>
</dbReference>
<name>A0A2S9XT53_9BACT</name>
<evidence type="ECO:0000259" key="1">
    <source>
        <dbReference type="PROSITE" id="PS51677"/>
    </source>
</evidence>
<dbReference type="GO" id="GO:0005975">
    <property type="term" value="P:carbohydrate metabolic process"/>
    <property type="evidence" value="ECO:0007669"/>
    <property type="project" value="InterPro"/>
</dbReference>
<accession>A0A2S9XT53</accession>
<comment type="caution">
    <text evidence="2">The sequence shown here is derived from an EMBL/GenBank/DDBJ whole genome shotgun (WGS) entry which is preliminary data.</text>
</comment>
<gene>
    <name evidence="2" type="primary">pgdA_1</name>
    <name evidence="2" type="ORF">ENSA7_68380</name>
</gene>
<dbReference type="AlphaFoldDB" id="A0A2S9XT53"/>
<sequence length="305" mass="33812">MSTIVSLDLDDLACYHAIHGLDEPGPDTASLALERWLPRFLDVFKQLDVRATIFVIGRDLERDLATGGRGAAVLLRALDEGHELANHSYSHAYELHRWSAAEIADDLRRCDTLLRGLGARPMGFRAPGYTHDRTMLMQVSALGYAYDSSLLPSPTYYLGKLGVLGLRRLLGRRSASQTDGARSFVGPTTVHYLPEHGLWEVPISVSRALRVPLIGTFLLGDTAPMMSRPQVALLRNEAAKTRHLHLELHAIDLADPEVDGLDPALVAKQRELSTPLERRLERLGKLFEQRGVGVPIARAMARHLR</sequence>
<dbReference type="Pfam" id="PF01522">
    <property type="entry name" value="Polysacc_deac_1"/>
    <property type="match status" value="1"/>
</dbReference>
<organism evidence="2 3">
    <name type="scientific">Enhygromyxa salina</name>
    <dbReference type="NCBI Taxonomy" id="215803"/>
    <lineage>
        <taxon>Bacteria</taxon>
        <taxon>Pseudomonadati</taxon>
        <taxon>Myxococcota</taxon>
        <taxon>Polyangia</taxon>
        <taxon>Nannocystales</taxon>
        <taxon>Nannocystaceae</taxon>
        <taxon>Enhygromyxa</taxon>
    </lineage>
</organism>
<dbReference type="PANTHER" id="PTHR10587">
    <property type="entry name" value="GLYCOSYL TRANSFERASE-RELATED"/>
    <property type="match status" value="1"/>
</dbReference>
<feature type="domain" description="NodB homology" evidence="1">
    <location>
        <begin position="17"/>
        <end position="273"/>
    </location>
</feature>
<dbReference type="GO" id="GO:0016810">
    <property type="term" value="F:hydrolase activity, acting on carbon-nitrogen (but not peptide) bonds"/>
    <property type="evidence" value="ECO:0007669"/>
    <property type="project" value="InterPro"/>
</dbReference>
<dbReference type="Gene3D" id="3.20.20.370">
    <property type="entry name" value="Glycoside hydrolase/deacetylase"/>
    <property type="match status" value="1"/>
</dbReference>
<dbReference type="EC" id="3.5.1.-" evidence="2"/>
<dbReference type="Proteomes" id="UP000238823">
    <property type="component" value="Unassembled WGS sequence"/>
</dbReference>